<accession>S3CI69</accession>
<dbReference type="EMBL" id="KE145371">
    <property type="protein sequence ID" value="EPE26182.1"/>
    <property type="molecule type" value="Genomic_DNA"/>
</dbReference>
<reference evidence="1 2" key="1">
    <citation type="journal article" date="2013" name="BMC Genomics">
        <title>Genomics-driven discovery of the pneumocandin biosynthetic gene cluster in the fungus Glarea lozoyensis.</title>
        <authorList>
            <person name="Chen L."/>
            <person name="Yue Q."/>
            <person name="Zhang X."/>
            <person name="Xiang M."/>
            <person name="Wang C."/>
            <person name="Li S."/>
            <person name="Che Y."/>
            <person name="Ortiz-Lopez F.J."/>
            <person name="Bills G.F."/>
            <person name="Liu X."/>
            <person name="An Z."/>
        </authorList>
    </citation>
    <scope>NUCLEOTIDE SEQUENCE [LARGE SCALE GENOMIC DNA]</scope>
    <source>
        <strain evidence="2">ATCC 20868 / MF5171</strain>
    </source>
</reference>
<dbReference type="Proteomes" id="UP000016922">
    <property type="component" value="Unassembled WGS sequence"/>
</dbReference>
<dbReference type="HOGENOM" id="CLU_1194981_0_0_1"/>
<dbReference type="AlphaFoldDB" id="S3CI69"/>
<name>S3CI69_GLAL2</name>
<organism evidence="1 2">
    <name type="scientific">Glarea lozoyensis (strain ATCC 20868 / MF5171)</name>
    <dbReference type="NCBI Taxonomy" id="1116229"/>
    <lineage>
        <taxon>Eukaryota</taxon>
        <taxon>Fungi</taxon>
        <taxon>Dikarya</taxon>
        <taxon>Ascomycota</taxon>
        <taxon>Pezizomycotina</taxon>
        <taxon>Leotiomycetes</taxon>
        <taxon>Helotiales</taxon>
        <taxon>Helotiaceae</taxon>
        <taxon>Glarea</taxon>
    </lineage>
</organism>
<gene>
    <name evidence="1" type="ORF">GLAREA_02094</name>
</gene>
<evidence type="ECO:0000313" key="2">
    <source>
        <dbReference type="Proteomes" id="UP000016922"/>
    </source>
</evidence>
<dbReference type="eggNOG" id="ENOG502SWB8">
    <property type="taxonomic scope" value="Eukaryota"/>
</dbReference>
<keyword evidence="2" id="KW-1185">Reference proteome</keyword>
<dbReference type="RefSeq" id="XP_008087501.1">
    <property type="nucleotide sequence ID" value="XM_008089310.1"/>
</dbReference>
<evidence type="ECO:0000313" key="1">
    <source>
        <dbReference type="EMBL" id="EPE26182.1"/>
    </source>
</evidence>
<dbReference type="OrthoDB" id="5389823at2759"/>
<protein>
    <submittedName>
        <fullName evidence="1">Uncharacterized protein</fullName>
    </submittedName>
</protein>
<dbReference type="KEGG" id="glz:GLAREA_02094"/>
<dbReference type="GeneID" id="19461152"/>
<proteinExistence type="predicted"/>
<sequence length="232" mass="23728">MPLGNPGYHSNADTTIVDLVAAVLISGDPYGQSDMRRLNGHNSPLGDRYMDDAVRLDDIRRINLIAQIANNAVTPRMQYAEVHPKLSTIDGRYPREFDTPHRIESFLAADNQTLDRILAAYNLPLNPSLSNSNANGLGTSLLAPRSLNSDRVRDAKLITLLQYLGVDVEGSGSGNGRLGGGSGLGGGGLGGGTQGLLAQLGRALGNGGGGNGGRGLGGLGSGSGGGGLGNTG</sequence>